<sequence>MLITRSPIEKVALSVRTAPGRPLATRRGERSAAWRPQTPAVLTAPPSPCPSPAMTRVRWRCDGRATQRSPCKPAPPRYRESRLVLVHVRPAALFIGSVARLAGR</sequence>
<dbReference type="Proteomes" id="UP000320762">
    <property type="component" value="Unassembled WGS sequence"/>
</dbReference>
<feature type="region of interest" description="Disordered" evidence="1">
    <location>
        <begin position="19"/>
        <end position="52"/>
    </location>
</feature>
<keyword evidence="3" id="KW-1185">Reference proteome</keyword>
<evidence type="ECO:0000313" key="2">
    <source>
        <dbReference type="EMBL" id="TRM57056.1"/>
    </source>
</evidence>
<comment type="caution">
    <text evidence="2">The sequence shown here is derived from an EMBL/GenBank/DDBJ whole genome shotgun (WGS) entry which is preliminary data.</text>
</comment>
<accession>A0A550BX14</accession>
<protein>
    <submittedName>
        <fullName evidence="2">Uncharacterized protein</fullName>
    </submittedName>
</protein>
<reference evidence="2 3" key="1">
    <citation type="journal article" date="2019" name="New Phytol.">
        <title>Comparative genomics reveals unique wood-decay strategies and fruiting body development in the Schizophyllaceae.</title>
        <authorList>
            <person name="Almasi E."/>
            <person name="Sahu N."/>
            <person name="Krizsan K."/>
            <person name="Balint B."/>
            <person name="Kovacs G.M."/>
            <person name="Kiss B."/>
            <person name="Cseklye J."/>
            <person name="Drula E."/>
            <person name="Henrissat B."/>
            <person name="Nagy I."/>
            <person name="Chovatia M."/>
            <person name="Adam C."/>
            <person name="LaButti K."/>
            <person name="Lipzen A."/>
            <person name="Riley R."/>
            <person name="Grigoriev I.V."/>
            <person name="Nagy L.G."/>
        </authorList>
    </citation>
    <scope>NUCLEOTIDE SEQUENCE [LARGE SCALE GENOMIC DNA]</scope>
    <source>
        <strain evidence="2 3">NL-1724</strain>
    </source>
</reference>
<organism evidence="2 3">
    <name type="scientific">Schizophyllum amplum</name>
    <dbReference type="NCBI Taxonomy" id="97359"/>
    <lineage>
        <taxon>Eukaryota</taxon>
        <taxon>Fungi</taxon>
        <taxon>Dikarya</taxon>
        <taxon>Basidiomycota</taxon>
        <taxon>Agaricomycotina</taxon>
        <taxon>Agaricomycetes</taxon>
        <taxon>Agaricomycetidae</taxon>
        <taxon>Agaricales</taxon>
        <taxon>Schizophyllaceae</taxon>
        <taxon>Schizophyllum</taxon>
    </lineage>
</organism>
<evidence type="ECO:0000256" key="1">
    <source>
        <dbReference type="SAM" id="MobiDB-lite"/>
    </source>
</evidence>
<name>A0A550BX14_9AGAR</name>
<dbReference type="AlphaFoldDB" id="A0A550BX14"/>
<evidence type="ECO:0000313" key="3">
    <source>
        <dbReference type="Proteomes" id="UP000320762"/>
    </source>
</evidence>
<dbReference type="EMBL" id="VDMD01000053">
    <property type="protein sequence ID" value="TRM57056.1"/>
    <property type="molecule type" value="Genomic_DNA"/>
</dbReference>
<proteinExistence type="predicted"/>
<gene>
    <name evidence="2" type="ORF">BD626DRAFT_516241</name>
</gene>
<feature type="non-terminal residue" evidence="2">
    <location>
        <position position="104"/>
    </location>
</feature>